<dbReference type="InterPro" id="IPR024411">
    <property type="entry name" value="Tail_terminator_phage"/>
</dbReference>
<evidence type="ECO:0000313" key="1">
    <source>
        <dbReference type="EMBL" id="MBP2331223.1"/>
    </source>
</evidence>
<comment type="caution">
    <text evidence="1">The sequence shown here is derived from an EMBL/GenBank/DDBJ whole genome shotgun (WGS) entry which is preliminary data.</text>
</comment>
<dbReference type="Proteomes" id="UP001519332">
    <property type="component" value="Unassembled WGS sequence"/>
</dbReference>
<evidence type="ECO:0000313" key="2">
    <source>
        <dbReference type="Proteomes" id="UP001519332"/>
    </source>
</evidence>
<accession>A0ABS4U4U2</accession>
<sequence length="145" mass="15771">MLSMALALHVHGLGLVRYPPDAGGDPALPPGFIVDMPSTPDACVLFKPRPGFSNDDLSGYELAEQQIIVRTLADAGYRVGYDQAKAIRDALHNTGQTVWAPGTEHEVSIAWCDASDSEPVWLGRDEQDRPKWSVSIQTEALITEV</sequence>
<gene>
    <name evidence="1" type="ORF">JOF56_011608</name>
</gene>
<dbReference type="EMBL" id="JAGINW010000001">
    <property type="protein sequence ID" value="MBP2331223.1"/>
    <property type="molecule type" value="Genomic_DNA"/>
</dbReference>
<organism evidence="1 2">
    <name type="scientific">Kibdelosporangium banguiense</name>
    <dbReference type="NCBI Taxonomy" id="1365924"/>
    <lineage>
        <taxon>Bacteria</taxon>
        <taxon>Bacillati</taxon>
        <taxon>Actinomycetota</taxon>
        <taxon>Actinomycetes</taxon>
        <taxon>Pseudonocardiales</taxon>
        <taxon>Pseudonocardiaceae</taxon>
        <taxon>Kibdelosporangium</taxon>
    </lineage>
</organism>
<reference evidence="1 2" key="1">
    <citation type="submission" date="2021-03" db="EMBL/GenBank/DDBJ databases">
        <title>Sequencing the genomes of 1000 actinobacteria strains.</title>
        <authorList>
            <person name="Klenk H.-P."/>
        </authorList>
    </citation>
    <scope>NUCLEOTIDE SEQUENCE [LARGE SCALE GENOMIC DNA]</scope>
    <source>
        <strain evidence="1 2">DSM 46670</strain>
    </source>
</reference>
<dbReference type="Pfam" id="PF12691">
    <property type="entry name" value="Phage_tail_terminator_6"/>
    <property type="match status" value="1"/>
</dbReference>
<keyword evidence="2" id="KW-1185">Reference proteome</keyword>
<name>A0ABS4U4U2_9PSEU</name>
<protein>
    <submittedName>
        <fullName evidence="1">Uncharacterized protein</fullName>
    </submittedName>
</protein>
<proteinExistence type="predicted"/>